<dbReference type="PIRSF" id="PIRSF010372">
    <property type="entry name" value="PaiB"/>
    <property type="match status" value="1"/>
</dbReference>
<dbReference type="PANTHER" id="PTHR35802">
    <property type="entry name" value="PROTEASE SYNTHASE AND SPORULATION PROTEIN PAI 2"/>
    <property type="match status" value="1"/>
</dbReference>
<dbReference type="Pfam" id="PF04299">
    <property type="entry name" value="FMN_bind_2"/>
    <property type="match status" value="1"/>
</dbReference>
<keyword evidence="2" id="KW-1185">Reference proteome</keyword>
<dbReference type="SUPFAM" id="SSF50475">
    <property type="entry name" value="FMN-binding split barrel"/>
    <property type="match status" value="1"/>
</dbReference>
<dbReference type="PANTHER" id="PTHR35802:SF1">
    <property type="entry name" value="PROTEASE SYNTHASE AND SPORULATION PROTEIN PAI 2"/>
    <property type="match status" value="1"/>
</dbReference>
<reference evidence="1 2" key="1">
    <citation type="journal article" date="2020" name="ISME J.">
        <title>Comparative genomics reveals insights into cyanobacterial evolution and habitat adaptation.</title>
        <authorList>
            <person name="Chen M.Y."/>
            <person name="Teng W.K."/>
            <person name="Zhao L."/>
            <person name="Hu C.X."/>
            <person name="Zhou Y.K."/>
            <person name="Han B.P."/>
            <person name="Song L.R."/>
            <person name="Shu W.S."/>
        </authorList>
    </citation>
    <scope>NUCLEOTIDE SEQUENCE [LARGE SCALE GENOMIC DNA]</scope>
    <source>
        <strain evidence="1 2">FACHB-838</strain>
    </source>
</reference>
<name>A0ABR8DJ96_9NOSO</name>
<dbReference type="InterPro" id="IPR007396">
    <property type="entry name" value="TR_PAI2-type"/>
</dbReference>
<sequence>MYRPAAFQEDNVDKLIAFMKANSFATLVSILDGVPYASHVPLVIAMAGDTVKLIGHLAKQNPQSQALDTELLAIFTGAHAYISPTLYEKHESVPTWNYIAVHAYGIPKVIILNESPESMNQMINEMIDTYEVDYKSHWHSLSDEFREGMMNGIVGFEITVTRLEGKYKLSQNRSQVEQYNVSSTLLQSSDPAAHAVGVQIKQNLEANEY</sequence>
<protein>
    <submittedName>
        <fullName evidence="1">FMN-binding negative transcriptional regulator</fullName>
    </submittedName>
</protein>
<dbReference type="EMBL" id="JACJSI010000010">
    <property type="protein sequence ID" value="MBD2529562.1"/>
    <property type="molecule type" value="Genomic_DNA"/>
</dbReference>
<organism evidence="1 2">
    <name type="scientific">Nostoc flagelliforme FACHB-838</name>
    <dbReference type="NCBI Taxonomy" id="2692904"/>
    <lineage>
        <taxon>Bacteria</taxon>
        <taxon>Bacillati</taxon>
        <taxon>Cyanobacteriota</taxon>
        <taxon>Cyanophyceae</taxon>
        <taxon>Nostocales</taxon>
        <taxon>Nostocaceae</taxon>
        <taxon>Nostoc</taxon>
    </lineage>
</organism>
<evidence type="ECO:0000313" key="2">
    <source>
        <dbReference type="Proteomes" id="UP000623440"/>
    </source>
</evidence>
<dbReference type="InterPro" id="IPR012349">
    <property type="entry name" value="Split_barrel_FMN-bd"/>
</dbReference>
<gene>
    <name evidence="1" type="ORF">H6G97_08245</name>
</gene>
<proteinExistence type="predicted"/>
<dbReference type="Proteomes" id="UP000623440">
    <property type="component" value="Unassembled WGS sequence"/>
</dbReference>
<dbReference type="RefSeq" id="WP_190940145.1">
    <property type="nucleotide sequence ID" value="NZ_JACJSI010000010.1"/>
</dbReference>
<accession>A0ABR8DJ96</accession>
<dbReference type="Gene3D" id="2.30.110.10">
    <property type="entry name" value="Electron Transport, Fmn-binding Protein, Chain A"/>
    <property type="match status" value="1"/>
</dbReference>
<comment type="caution">
    <text evidence="1">The sequence shown here is derived from an EMBL/GenBank/DDBJ whole genome shotgun (WGS) entry which is preliminary data.</text>
</comment>
<evidence type="ECO:0000313" key="1">
    <source>
        <dbReference type="EMBL" id="MBD2529562.1"/>
    </source>
</evidence>